<evidence type="ECO:0000259" key="1">
    <source>
        <dbReference type="PROSITE" id="PS51376"/>
    </source>
</evidence>
<organism evidence="2 3">
    <name type="scientific">Mytilus coruscus</name>
    <name type="common">Sea mussel</name>
    <dbReference type="NCBI Taxonomy" id="42192"/>
    <lineage>
        <taxon>Eukaryota</taxon>
        <taxon>Metazoa</taxon>
        <taxon>Spiralia</taxon>
        <taxon>Lophotrochozoa</taxon>
        <taxon>Mollusca</taxon>
        <taxon>Bivalvia</taxon>
        <taxon>Autobranchia</taxon>
        <taxon>Pteriomorphia</taxon>
        <taxon>Mytilida</taxon>
        <taxon>Mytiloidea</taxon>
        <taxon>Mytilidae</taxon>
        <taxon>Mytilinae</taxon>
        <taxon>Mytilus</taxon>
    </lineage>
</organism>
<sequence length="433" mass="49333">MDKRSNMFLSSCYQSTKIMMPMDMFDYYSYFLSGFQEDQISFFHADDGEDIAEYIKMKLSSEIYSIAVTLYNITLGNLLNIIKVKCVQVIFLTPEVHVQMLEGKMESLLSNFIGASNLIILHHPLIELDKEDRQKSISDILPQSTTWTFIPLGDSDYYFKKALLKIVKIVDKPESLPVLKQFTLAPTQIWNTKDEVFIILRKESAVDKVEVQITDFALEKKIEDIRQISASTFAFNPSGLAPGRKKVEVFLNGKTAGRSYLDIKPKTEMLNRLLHDAVNPIELLCQTLNIETRSRECVDLELNDIFTNGGSNPLSEYADENFDYTSDIHKQNEIPTLLHFAASYGLEQLCTTLLTFPGGRHALKIKNNDGKTPYKLAIAGEFTHLADNILLEYDGKEENDNTSEDVEGLCQEVILSWKVHQLTSHYAKLEQHN</sequence>
<dbReference type="InterPro" id="IPR052446">
    <property type="entry name" value="B-cell_PI3K-Signaling_Adptrs"/>
</dbReference>
<dbReference type="AlphaFoldDB" id="A0A6J8BCS6"/>
<protein>
    <submittedName>
        <fullName evidence="2">PIK3AP1</fullName>
    </submittedName>
</protein>
<dbReference type="Proteomes" id="UP000507470">
    <property type="component" value="Unassembled WGS sequence"/>
</dbReference>
<dbReference type="GO" id="GO:0005068">
    <property type="term" value="F:transmembrane receptor protein tyrosine kinase adaptor activity"/>
    <property type="evidence" value="ECO:0007669"/>
    <property type="project" value="TreeGrafter"/>
</dbReference>
<proteinExistence type="predicted"/>
<dbReference type="Pfam" id="PF14545">
    <property type="entry name" value="DBB"/>
    <property type="match status" value="1"/>
</dbReference>
<evidence type="ECO:0000313" key="2">
    <source>
        <dbReference type="EMBL" id="CAC5380684.1"/>
    </source>
</evidence>
<dbReference type="PANTHER" id="PTHR16267:SF11">
    <property type="entry name" value="STUMPS, ISOFORM E"/>
    <property type="match status" value="1"/>
</dbReference>
<dbReference type="PANTHER" id="PTHR16267">
    <property type="entry name" value="BANK1/PIK3AP1 FAMILY MEMBER"/>
    <property type="match status" value="1"/>
</dbReference>
<accession>A0A6J8BCS6</accession>
<keyword evidence="3" id="KW-1185">Reference proteome</keyword>
<feature type="domain" description="DBB" evidence="1">
    <location>
        <begin position="184"/>
        <end position="318"/>
    </location>
</feature>
<name>A0A6J8BCS6_MYTCO</name>
<dbReference type="GO" id="GO:0005829">
    <property type="term" value="C:cytosol"/>
    <property type="evidence" value="ECO:0007669"/>
    <property type="project" value="TreeGrafter"/>
</dbReference>
<dbReference type="PROSITE" id="PS51376">
    <property type="entry name" value="DBB"/>
    <property type="match status" value="1"/>
</dbReference>
<reference evidence="2 3" key="1">
    <citation type="submission" date="2020-06" db="EMBL/GenBank/DDBJ databases">
        <authorList>
            <person name="Li R."/>
            <person name="Bekaert M."/>
        </authorList>
    </citation>
    <scope>NUCLEOTIDE SEQUENCE [LARGE SCALE GENOMIC DNA]</scope>
    <source>
        <strain evidence="3">wild</strain>
    </source>
</reference>
<evidence type="ECO:0000313" key="3">
    <source>
        <dbReference type="Proteomes" id="UP000507470"/>
    </source>
</evidence>
<dbReference type="GO" id="GO:0005104">
    <property type="term" value="F:fibroblast growth factor receptor binding"/>
    <property type="evidence" value="ECO:0007669"/>
    <property type="project" value="TreeGrafter"/>
</dbReference>
<dbReference type="OrthoDB" id="6102807at2759"/>
<dbReference type="SMART" id="SM01282">
    <property type="entry name" value="DBB"/>
    <property type="match status" value="1"/>
</dbReference>
<gene>
    <name evidence="2" type="ORF">MCOR_16634</name>
</gene>
<dbReference type="InterPro" id="IPR017893">
    <property type="entry name" value="DBB_domain"/>
</dbReference>
<dbReference type="EMBL" id="CACVKT020002931">
    <property type="protein sequence ID" value="CAC5380684.1"/>
    <property type="molecule type" value="Genomic_DNA"/>
</dbReference>